<organism evidence="1 2">
    <name type="scientific">Pluteus cervinus</name>
    <dbReference type="NCBI Taxonomy" id="181527"/>
    <lineage>
        <taxon>Eukaryota</taxon>
        <taxon>Fungi</taxon>
        <taxon>Dikarya</taxon>
        <taxon>Basidiomycota</taxon>
        <taxon>Agaricomycotina</taxon>
        <taxon>Agaricomycetes</taxon>
        <taxon>Agaricomycetidae</taxon>
        <taxon>Agaricales</taxon>
        <taxon>Pluteineae</taxon>
        <taxon>Pluteaceae</taxon>
        <taxon>Pluteus</taxon>
    </lineage>
</organism>
<gene>
    <name evidence="1" type="ORF">BDN72DRAFT_787252</name>
</gene>
<keyword evidence="2" id="KW-1185">Reference proteome</keyword>
<accession>A0ACD3BCM4</accession>
<dbReference type="Proteomes" id="UP000308600">
    <property type="component" value="Unassembled WGS sequence"/>
</dbReference>
<protein>
    <submittedName>
        <fullName evidence="1">Uncharacterized protein</fullName>
    </submittedName>
</protein>
<name>A0ACD3BCM4_9AGAR</name>
<reference evidence="1 2" key="1">
    <citation type="journal article" date="2019" name="Nat. Ecol. Evol.">
        <title>Megaphylogeny resolves global patterns of mushroom evolution.</title>
        <authorList>
            <person name="Varga T."/>
            <person name="Krizsan K."/>
            <person name="Foldi C."/>
            <person name="Dima B."/>
            <person name="Sanchez-Garcia M."/>
            <person name="Sanchez-Ramirez S."/>
            <person name="Szollosi G.J."/>
            <person name="Szarkandi J.G."/>
            <person name="Papp V."/>
            <person name="Albert L."/>
            <person name="Andreopoulos W."/>
            <person name="Angelini C."/>
            <person name="Antonin V."/>
            <person name="Barry K.W."/>
            <person name="Bougher N.L."/>
            <person name="Buchanan P."/>
            <person name="Buyck B."/>
            <person name="Bense V."/>
            <person name="Catcheside P."/>
            <person name="Chovatia M."/>
            <person name="Cooper J."/>
            <person name="Damon W."/>
            <person name="Desjardin D."/>
            <person name="Finy P."/>
            <person name="Geml J."/>
            <person name="Haridas S."/>
            <person name="Hughes K."/>
            <person name="Justo A."/>
            <person name="Karasinski D."/>
            <person name="Kautmanova I."/>
            <person name="Kiss B."/>
            <person name="Kocsube S."/>
            <person name="Kotiranta H."/>
            <person name="LaButti K.M."/>
            <person name="Lechner B.E."/>
            <person name="Liimatainen K."/>
            <person name="Lipzen A."/>
            <person name="Lukacs Z."/>
            <person name="Mihaltcheva S."/>
            <person name="Morgado L.N."/>
            <person name="Niskanen T."/>
            <person name="Noordeloos M.E."/>
            <person name="Ohm R.A."/>
            <person name="Ortiz-Santana B."/>
            <person name="Ovrebo C."/>
            <person name="Racz N."/>
            <person name="Riley R."/>
            <person name="Savchenko A."/>
            <person name="Shiryaev A."/>
            <person name="Soop K."/>
            <person name="Spirin V."/>
            <person name="Szebenyi C."/>
            <person name="Tomsovsky M."/>
            <person name="Tulloss R.E."/>
            <person name="Uehling J."/>
            <person name="Grigoriev I.V."/>
            <person name="Vagvolgyi C."/>
            <person name="Papp T."/>
            <person name="Martin F.M."/>
            <person name="Miettinen O."/>
            <person name="Hibbett D.S."/>
            <person name="Nagy L.G."/>
        </authorList>
    </citation>
    <scope>NUCLEOTIDE SEQUENCE [LARGE SCALE GENOMIC DNA]</scope>
    <source>
        <strain evidence="1 2">NL-1719</strain>
    </source>
</reference>
<dbReference type="EMBL" id="ML208263">
    <property type="protein sequence ID" value="TFK75332.1"/>
    <property type="molecule type" value="Genomic_DNA"/>
</dbReference>
<evidence type="ECO:0000313" key="1">
    <source>
        <dbReference type="EMBL" id="TFK75332.1"/>
    </source>
</evidence>
<evidence type="ECO:0000313" key="2">
    <source>
        <dbReference type="Proteomes" id="UP000308600"/>
    </source>
</evidence>
<proteinExistence type="predicted"/>
<sequence>MPGPERTLKDKGSAPQPPRPPNAWILYRSDKLRELPPSTPNQRMVQADVSRLISTMWKSEAEDVRAEYERRADQKKAEHALRYPNYRYQPQTKEQKQQSRIQKKLQKEEEKKQIANTPANTRATTSTAPPPQPQPQYLPCPTLPFPIAAYYQPDVRYGPAGPSPPLSAAPSPQAHSLFPDTFPSPLLLASSSSPATGPSLTDASRVSTPALPTPPQDVHTSHVLPAIGFNQFAPSIPWDYSEHSSTAPHDLLLNPPTPAWPTADSAEDPSNVNATDFVSFNLDSNMVNNMQSWFEQNSSAFDATLQAFLSSTGDPSIFQLSNFDPQSLATNPTGEIEVSLGQVAFPYETDSSGHQLPDFSSFTFVSPTADPNPVPALETPIHSVDPLAHDFTKFFSDTEAPLDYSSYNADDYLNFDNSTISDDSHAPTPVERRVSGGAPLTPAVIPSSSYVPPAGAAYSSTRRVAGSWKPPFHAADSPLDHSPPRPWGVPA</sequence>